<organism evidence="1">
    <name type="scientific">Nicotiana tabacum</name>
    <name type="common">Common tobacco</name>
    <dbReference type="NCBI Taxonomy" id="4097"/>
    <lineage>
        <taxon>Eukaryota</taxon>
        <taxon>Viridiplantae</taxon>
        <taxon>Streptophyta</taxon>
        <taxon>Embryophyta</taxon>
        <taxon>Tracheophyta</taxon>
        <taxon>Spermatophyta</taxon>
        <taxon>Magnoliopsida</taxon>
        <taxon>eudicotyledons</taxon>
        <taxon>Gunneridae</taxon>
        <taxon>Pentapetalae</taxon>
        <taxon>asterids</taxon>
        <taxon>lamiids</taxon>
        <taxon>Solanales</taxon>
        <taxon>Solanaceae</taxon>
        <taxon>Nicotianoideae</taxon>
        <taxon>Nicotianeae</taxon>
        <taxon>Nicotiana</taxon>
    </lineage>
</organism>
<accession>A0A1S4DG92</accession>
<dbReference type="PANTHER" id="PTHR33240">
    <property type="entry name" value="OS08G0508500 PROTEIN"/>
    <property type="match status" value="1"/>
</dbReference>
<evidence type="ECO:0000313" key="1">
    <source>
        <dbReference type="RefSeq" id="XP_016512371.1"/>
    </source>
</evidence>
<gene>
    <name evidence="1" type="primary">LOC107829420</name>
</gene>
<proteinExistence type="predicted"/>
<dbReference type="OrthoDB" id="1095202at2759"/>
<feature type="non-terminal residue" evidence="1">
    <location>
        <position position="129"/>
    </location>
</feature>
<dbReference type="PaxDb" id="4097-A0A1S4DG92"/>
<protein>
    <submittedName>
        <fullName evidence="1">Uncharacterized protein</fullName>
    </submittedName>
</protein>
<dbReference type="AlphaFoldDB" id="A0A1S4DG92"/>
<dbReference type="RefSeq" id="XP_016512371.1">
    <property type="nucleotide sequence ID" value="XM_016656885.1"/>
</dbReference>
<name>A0A1S4DG92_TOBAC</name>
<dbReference type="PANTHER" id="PTHR33240:SF8">
    <property type="entry name" value="OS03G0439900 PROTEIN"/>
    <property type="match status" value="1"/>
</dbReference>
<dbReference type="KEGG" id="nta:107829420"/>
<sequence>MVCETTKGEITLLVNTAGTIQKIKFYVIEGDIRYNAKLRRPWVHNMREVPSTLHHALKFPMPGGIKTVYGEQPVTKKMFTVDEEEWGVDEEGDYGVPRSFIARDDTDDTKSTIEELEQVISIEHLPDRK</sequence>
<reference evidence="1" key="1">
    <citation type="submission" date="2025-08" db="UniProtKB">
        <authorList>
            <consortium name="RefSeq"/>
        </authorList>
    </citation>
    <scope>IDENTIFICATION</scope>
</reference>